<comment type="caution">
    <text evidence="2">The sequence shown here is derived from an EMBL/GenBank/DDBJ whole genome shotgun (WGS) entry which is preliminary data.</text>
</comment>
<proteinExistence type="predicted"/>
<reference evidence="2 3" key="1">
    <citation type="journal article" date="2018" name="Plant J.">
        <title>Genome sequences of Chlorella sorokiniana UTEX 1602 and Micractinium conductrix SAG 241.80: implications to maltose excretion by a green alga.</title>
        <authorList>
            <person name="Arriola M.B."/>
            <person name="Velmurugan N."/>
            <person name="Zhang Y."/>
            <person name="Plunkett M.H."/>
            <person name="Hondzo H."/>
            <person name="Barney B.M."/>
        </authorList>
    </citation>
    <scope>NUCLEOTIDE SEQUENCE [LARGE SCALE GENOMIC DNA]</scope>
    <source>
        <strain evidence="3">UTEX 1602</strain>
    </source>
</reference>
<dbReference type="OrthoDB" id="517231at2759"/>
<keyword evidence="1" id="KW-0472">Membrane</keyword>
<sequence>MHAAECHTGAATGARQELLEHELGHALEWCQAMFASGTQNGGSHKMVTFAAAGTAIGVSLEDSSARSRSLPPWVDTVVLAAGAVSALCAAAAICCQAARCCCRPSKTCSNGEQAAVSKTLTAAAVLSAIGLLAQATMLTCVTVYWRYLSYRTYYQGYGGNSDRAFHVRRRINYFEYYSRWSAEEQALYSFGCVAGCLAWSAALLATLCDLWASWQRAQQQQGDIPLTAALLSGDHLLPLTRAPSASGCSTSVAISALLAWPQEEASPRSRRSAGSTDNLGALLLRVRPT</sequence>
<feature type="transmembrane region" description="Helical" evidence="1">
    <location>
        <begin position="119"/>
        <end position="145"/>
    </location>
</feature>
<organism evidence="2 3">
    <name type="scientific">Chlorella sorokiniana</name>
    <name type="common">Freshwater green alga</name>
    <dbReference type="NCBI Taxonomy" id="3076"/>
    <lineage>
        <taxon>Eukaryota</taxon>
        <taxon>Viridiplantae</taxon>
        <taxon>Chlorophyta</taxon>
        <taxon>core chlorophytes</taxon>
        <taxon>Trebouxiophyceae</taxon>
        <taxon>Chlorellales</taxon>
        <taxon>Chlorellaceae</taxon>
        <taxon>Chlorella clade</taxon>
        <taxon>Chlorella</taxon>
    </lineage>
</organism>
<dbReference type="AlphaFoldDB" id="A0A2P6TVH1"/>
<feature type="transmembrane region" description="Helical" evidence="1">
    <location>
        <begin position="77"/>
        <end position="98"/>
    </location>
</feature>
<name>A0A2P6TVH1_CHLSO</name>
<dbReference type="Proteomes" id="UP000239899">
    <property type="component" value="Unassembled WGS sequence"/>
</dbReference>
<gene>
    <name evidence="2" type="ORF">C2E21_3369</name>
</gene>
<evidence type="ECO:0000313" key="3">
    <source>
        <dbReference type="Proteomes" id="UP000239899"/>
    </source>
</evidence>
<evidence type="ECO:0000256" key="1">
    <source>
        <dbReference type="SAM" id="Phobius"/>
    </source>
</evidence>
<protein>
    <submittedName>
        <fullName evidence="2">Uncharacterized protein</fullName>
    </submittedName>
</protein>
<keyword evidence="3" id="KW-1185">Reference proteome</keyword>
<evidence type="ECO:0000313" key="2">
    <source>
        <dbReference type="EMBL" id="PRW58048.1"/>
    </source>
</evidence>
<dbReference type="EMBL" id="LHPG02000006">
    <property type="protein sequence ID" value="PRW58048.1"/>
    <property type="molecule type" value="Genomic_DNA"/>
</dbReference>
<feature type="transmembrane region" description="Helical" evidence="1">
    <location>
        <begin position="186"/>
        <end position="212"/>
    </location>
</feature>
<accession>A0A2P6TVH1</accession>
<keyword evidence="1" id="KW-1133">Transmembrane helix</keyword>
<keyword evidence="1" id="KW-0812">Transmembrane</keyword>